<dbReference type="PANTHER" id="PTHR30576">
    <property type="entry name" value="COLANIC BIOSYNTHESIS UDP-GLUCOSE LIPID CARRIER TRANSFERASE"/>
    <property type="match status" value="1"/>
</dbReference>
<feature type="transmembrane region" description="Helical" evidence="7">
    <location>
        <begin position="44"/>
        <end position="67"/>
    </location>
</feature>
<keyword evidence="5 7" id="KW-1133">Transmembrane helix</keyword>
<dbReference type="EMBL" id="JACBGI020000048">
    <property type="protein sequence ID" value="MBF6059122.1"/>
    <property type="molecule type" value="Genomic_DNA"/>
</dbReference>
<feature type="transmembrane region" description="Helical" evidence="7">
    <location>
        <begin position="281"/>
        <end position="302"/>
    </location>
</feature>
<feature type="transmembrane region" description="Helical" evidence="7">
    <location>
        <begin position="12"/>
        <end position="32"/>
    </location>
</feature>
<comment type="caution">
    <text evidence="9">The sequence shown here is derived from an EMBL/GenBank/DDBJ whole genome shotgun (WGS) entry which is preliminary data.</text>
</comment>
<evidence type="ECO:0000256" key="3">
    <source>
        <dbReference type="ARBA" id="ARBA00022679"/>
    </source>
</evidence>
<evidence type="ECO:0000313" key="10">
    <source>
        <dbReference type="Proteomes" id="UP001193680"/>
    </source>
</evidence>
<reference evidence="9 10" key="1">
    <citation type="submission" date="2020-06" db="EMBL/GenBank/DDBJ databases">
        <authorList>
            <person name="Scott K."/>
        </authorList>
    </citation>
    <scope>NUCLEOTIDE SEQUENCE [LARGE SCALE GENOMIC DNA]</scope>
    <source>
        <strain evidence="9 10">HH1</strain>
    </source>
</reference>
<dbReference type="Proteomes" id="UP001193680">
    <property type="component" value="Unassembled WGS sequence"/>
</dbReference>
<sequence length="462" mass="52609">MQQTRIHTDRSNIVWFHRFTDVLIPIFSLVAITQLFSEQWHDRYLIMGILGGLLFIFSAQFVGIYVNWRGRSLFSSFKLILSAWLLTWVSLIAIAFLAKDAQNFSRIIIVEWALLTPALLMGYRLILRLFLGNIRASGKNHSRVAILGAGQIGLNIAETFQSNPWLGYKVVAFFDDNPELQGEKFGKIPVLGSTLEIANAAKNGDIDEVFICLPLRAEQQIKHILTELTDSTVIVKFIPDLFNFDLMHAKWVDVNGIPVISVFDTPLSSKTSALLKRIEDIILSSIILTLISPIMFVLAIGVKLTSPGPVFYKQTRIGWNGKEFSMLKFRSMPVDVEKSGVQWGSAKNKTNTKFGQFIRATSLDELPQFLNVLKGDMSIVGPRPERDVFVEQFRKEIPRYMQKHMVKAGITGWAQINGWRGDTSLEKRVEFDLHYINNWSIWLDLKIIFLTVFKGFINKNAY</sequence>
<feature type="transmembrane region" description="Helical" evidence="7">
    <location>
        <begin position="104"/>
        <end position="126"/>
    </location>
</feature>
<dbReference type="InterPro" id="IPR036291">
    <property type="entry name" value="NAD(P)-bd_dom_sf"/>
</dbReference>
<dbReference type="GO" id="GO:0089702">
    <property type="term" value="F:undecaprenyl-phosphate glucose phosphotransferase activity"/>
    <property type="evidence" value="ECO:0007669"/>
    <property type="project" value="UniProtKB-EC"/>
</dbReference>
<keyword evidence="10" id="KW-1185">Reference proteome</keyword>
<dbReference type="Pfam" id="PF13727">
    <property type="entry name" value="CoA_binding_3"/>
    <property type="match status" value="1"/>
</dbReference>
<feature type="domain" description="Bacterial sugar transferase" evidence="8">
    <location>
        <begin position="276"/>
        <end position="454"/>
    </location>
</feature>
<dbReference type="SUPFAM" id="SSF51735">
    <property type="entry name" value="NAD(P)-binding Rossmann-fold domains"/>
    <property type="match status" value="1"/>
</dbReference>
<evidence type="ECO:0000256" key="2">
    <source>
        <dbReference type="ARBA" id="ARBA00006464"/>
    </source>
</evidence>
<evidence type="ECO:0000256" key="1">
    <source>
        <dbReference type="ARBA" id="ARBA00004141"/>
    </source>
</evidence>
<evidence type="ECO:0000256" key="4">
    <source>
        <dbReference type="ARBA" id="ARBA00022692"/>
    </source>
</evidence>
<dbReference type="InterPro" id="IPR003362">
    <property type="entry name" value="Bact_transf"/>
</dbReference>
<evidence type="ECO:0000313" key="9">
    <source>
        <dbReference type="EMBL" id="MBF6059122.1"/>
    </source>
</evidence>
<keyword evidence="4 7" id="KW-0812">Transmembrane</keyword>
<name>A0ABS0BZA5_9GAMM</name>
<evidence type="ECO:0000256" key="7">
    <source>
        <dbReference type="SAM" id="Phobius"/>
    </source>
</evidence>
<dbReference type="PANTHER" id="PTHR30576:SF0">
    <property type="entry name" value="UNDECAPRENYL-PHOSPHATE N-ACETYLGALACTOSAMINYL 1-PHOSPHATE TRANSFERASE-RELATED"/>
    <property type="match status" value="1"/>
</dbReference>
<gene>
    <name evidence="9" type="ORF">H8792_012295</name>
</gene>
<reference evidence="9 10" key="2">
    <citation type="submission" date="2020-11" db="EMBL/GenBank/DDBJ databases">
        <title>Sulfur oxidizing isolate from Hospital Hole Sinkhole.</title>
        <authorList>
            <person name="Scott K.M."/>
        </authorList>
    </citation>
    <scope>NUCLEOTIDE SEQUENCE [LARGE SCALE GENOMIC DNA]</scope>
    <source>
        <strain evidence="9 10">HH1</strain>
    </source>
</reference>
<evidence type="ECO:0000256" key="5">
    <source>
        <dbReference type="ARBA" id="ARBA00022989"/>
    </source>
</evidence>
<dbReference type="InterPro" id="IPR017475">
    <property type="entry name" value="EPS_sugar_tfrase"/>
</dbReference>
<organism evidence="9 10">
    <name type="scientific">Thiomicrorhabdus heinhorstiae</name>
    <dbReference type="NCBI Taxonomy" id="2748010"/>
    <lineage>
        <taxon>Bacteria</taxon>
        <taxon>Pseudomonadati</taxon>
        <taxon>Pseudomonadota</taxon>
        <taxon>Gammaproteobacteria</taxon>
        <taxon>Thiotrichales</taxon>
        <taxon>Piscirickettsiaceae</taxon>
        <taxon>Thiomicrorhabdus</taxon>
    </lineage>
</organism>
<keyword evidence="3 9" id="KW-0808">Transferase</keyword>
<dbReference type="EC" id="2.7.8.31" evidence="9"/>
<evidence type="ECO:0000256" key="6">
    <source>
        <dbReference type="ARBA" id="ARBA00023136"/>
    </source>
</evidence>
<proteinExistence type="inferred from homology"/>
<protein>
    <submittedName>
        <fullName evidence="9">Undecaprenyl-phosphate glucose phosphotransferase</fullName>
        <ecNumber evidence="9">2.7.8.31</ecNumber>
    </submittedName>
</protein>
<dbReference type="NCBIfam" id="TIGR03023">
    <property type="entry name" value="WcaJ_sugtrans"/>
    <property type="match status" value="1"/>
</dbReference>
<dbReference type="Pfam" id="PF02397">
    <property type="entry name" value="Bac_transf"/>
    <property type="match status" value="1"/>
</dbReference>
<dbReference type="Gene3D" id="3.40.50.720">
    <property type="entry name" value="NAD(P)-binding Rossmann-like Domain"/>
    <property type="match status" value="1"/>
</dbReference>
<dbReference type="InterPro" id="IPR017473">
    <property type="entry name" value="Undecaprenyl-P_gluc_Ptfrase"/>
</dbReference>
<dbReference type="NCBIfam" id="TIGR03025">
    <property type="entry name" value="EPS_sugtrans"/>
    <property type="match status" value="1"/>
</dbReference>
<feature type="transmembrane region" description="Helical" evidence="7">
    <location>
        <begin position="79"/>
        <end position="98"/>
    </location>
</feature>
<comment type="similarity">
    <text evidence="2">Belongs to the bacterial sugar transferase family.</text>
</comment>
<dbReference type="RefSeq" id="WP_185979292.1">
    <property type="nucleotide sequence ID" value="NZ_JACBGI020000048.1"/>
</dbReference>
<keyword evidence="6 7" id="KW-0472">Membrane</keyword>
<evidence type="ECO:0000259" key="8">
    <source>
        <dbReference type="Pfam" id="PF02397"/>
    </source>
</evidence>
<comment type="subcellular location">
    <subcellularLocation>
        <location evidence="1">Membrane</location>
        <topology evidence="1">Multi-pass membrane protein</topology>
    </subcellularLocation>
</comment>
<accession>A0ABS0BZA5</accession>